<dbReference type="Gene3D" id="1.25.40.390">
    <property type="match status" value="1"/>
</dbReference>
<proteinExistence type="inferred from homology"/>
<protein>
    <submittedName>
        <fullName evidence="8">RagB/SusD family nutrient uptake outer membrane protein</fullName>
    </submittedName>
</protein>
<evidence type="ECO:0000256" key="4">
    <source>
        <dbReference type="ARBA" id="ARBA00023136"/>
    </source>
</evidence>
<gene>
    <name evidence="8" type="ORF">GCM10023091_13340</name>
</gene>
<keyword evidence="3" id="KW-0732">Signal</keyword>
<dbReference type="PROSITE" id="PS51257">
    <property type="entry name" value="PROKAR_LIPOPROTEIN"/>
    <property type="match status" value="1"/>
</dbReference>
<dbReference type="Pfam" id="PF07980">
    <property type="entry name" value="SusD_RagB"/>
    <property type="match status" value="1"/>
</dbReference>
<evidence type="ECO:0000256" key="2">
    <source>
        <dbReference type="ARBA" id="ARBA00006275"/>
    </source>
</evidence>
<comment type="caution">
    <text evidence="8">The sequence shown here is derived from an EMBL/GenBank/DDBJ whole genome shotgun (WGS) entry which is preliminary data.</text>
</comment>
<evidence type="ECO:0000259" key="7">
    <source>
        <dbReference type="Pfam" id="PF14322"/>
    </source>
</evidence>
<dbReference type="InterPro" id="IPR011990">
    <property type="entry name" value="TPR-like_helical_dom_sf"/>
</dbReference>
<dbReference type="EMBL" id="BAABEY010000014">
    <property type="protein sequence ID" value="GAA4436004.1"/>
    <property type="molecule type" value="Genomic_DNA"/>
</dbReference>
<dbReference type="SUPFAM" id="SSF48452">
    <property type="entry name" value="TPR-like"/>
    <property type="match status" value="1"/>
</dbReference>
<sequence>MKKIFISLGLLALLGGCSDFLEEDSRSQMTEDYYLTEQGLYEGVTAIYANTRLLYQWNMFRVNFYSDIAENASSQNNSYAESSDVSYGPLNELFRDLHKGIMIMNRLEQFIGDQPTDRKKEIYLAEIRGMRAHYYQIQVELWGKYGHYQKKVYTAFESSMLEINQKSVEFFYQQIFRDINYAIEKLPVKGEVTEFGRLTQGAAKAFKSRFLLAVAGYAHQDYASEPEFNLHGKLGYSSLNQVYEEAKTLAQDVISKHGYTLEPEYARVFDAFNKLSNEVIWSVQWTSEKMFNTTPQYFHRVGVGRTSETLKMQAAAGGGVTASTKSLVVSRMNDAGALFNYVMPAHSMYYGREYRHVMPNFHWITMYSDLDKRKLANFETVYLRIDDDKAAPKNMGDTVCYMPLRAITPAEDKQHDDWVASKDPKAYYLDGMNEVFDMTDPASEHYGGPLKHRSRYYSLKKFFDRSRTEMGKQEAGNANAIVLRLAEMHLIVAECNWKLGLGDQAVYEALEPVWARSFSKLADADVYKKKGVNLDFILDEYEREVGMEFNSFFLLKRTRALVDRIRKNNPKSAEEAKDNILRWRDYVKKEHFIKPLPLNQVNAFRNITAEMLPPGYDYGANL</sequence>
<evidence type="ECO:0000256" key="5">
    <source>
        <dbReference type="ARBA" id="ARBA00023237"/>
    </source>
</evidence>
<dbReference type="Pfam" id="PF14322">
    <property type="entry name" value="SusD-like_3"/>
    <property type="match status" value="1"/>
</dbReference>
<keyword evidence="5" id="KW-0998">Cell outer membrane</keyword>
<evidence type="ECO:0000259" key="6">
    <source>
        <dbReference type="Pfam" id="PF07980"/>
    </source>
</evidence>
<dbReference type="InterPro" id="IPR012944">
    <property type="entry name" value="SusD_RagB_dom"/>
</dbReference>
<comment type="subcellular location">
    <subcellularLocation>
        <location evidence="1">Cell outer membrane</location>
    </subcellularLocation>
</comment>
<keyword evidence="4" id="KW-0472">Membrane</keyword>
<evidence type="ECO:0000313" key="9">
    <source>
        <dbReference type="Proteomes" id="UP001501508"/>
    </source>
</evidence>
<accession>A0ABP8LUP6</accession>
<organism evidence="8 9">
    <name type="scientific">Ravibacter arvi</name>
    <dbReference type="NCBI Taxonomy" id="2051041"/>
    <lineage>
        <taxon>Bacteria</taxon>
        <taxon>Pseudomonadati</taxon>
        <taxon>Bacteroidota</taxon>
        <taxon>Cytophagia</taxon>
        <taxon>Cytophagales</taxon>
        <taxon>Spirosomataceae</taxon>
        <taxon>Ravibacter</taxon>
    </lineage>
</organism>
<comment type="similarity">
    <text evidence="2">Belongs to the SusD family.</text>
</comment>
<reference evidence="9" key="1">
    <citation type="journal article" date="2019" name="Int. J. Syst. Evol. Microbiol.">
        <title>The Global Catalogue of Microorganisms (GCM) 10K type strain sequencing project: providing services to taxonomists for standard genome sequencing and annotation.</title>
        <authorList>
            <consortium name="The Broad Institute Genomics Platform"/>
            <consortium name="The Broad Institute Genome Sequencing Center for Infectious Disease"/>
            <person name="Wu L."/>
            <person name="Ma J."/>
        </authorList>
    </citation>
    <scope>NUCLEOTIDE SEQUENCE [LARGE SCALE GENOMIC DNA]</scope>
    <source>
        <strain evidence="9">JCM 31920</strain>
    </source>
</reference>
<evidence type="ECO:0000313" key="8">
    <source>
        <dbReference type="EMBL" id="GAA4436004.1"/>
    </source>
</evidence>
<evidence type="ECO:0000256" key="3">
    <source>
        <dbReference type="ARBA" id="ARBA00022729"/>
    </source>
</evidence>
<dbReference type="Proteomes" id="UP001501508">
    <property type="component" value="Unassembled WGS sequence"/>
</dbReference>
<name>A0ABP8LUP6_9BACT</name>
<feature type="domain" description="RagB/SusD" evidence="6">
    <location>
        <begin position="389"/>
        <end position="608"/>
    </location>
</feature>
<feature type="domain" description="SusD-like N-terminal" evidence="7">
    <location>
        <begin position="19"/>
        <end position="212"/>
    </location>
</feature>
<dbReference type="RefSeq" id="WP_345027514.1">
    <property type="nucleotide sequence ID" value="NZ_BAABEY010000014.1"/>
</dbReference>
<keyword evidence="9" id="KW-1185">Reference proteome</keyword>
<evidence type="ECO:0000256" key="1">
    <source>
        <dbReference type="ARBA" id="ARBA00004442"/>
    </source>
</evidence>
<dbReference type="InterPro" id="IPR033985">
    <property type="entry name" value="SusD-like_N"/>
</dbReference>